<dbReference type="SMART" id="SM00066">
    <property type="entry name" value="GAL4"/>
    <property type="match status" value="1"/>
</dbReference>
<proteinExistence type="predicted"/>
<sequence>MEGARPVLSCASCRQRKLKCDRNQPCGNCVARSTDCVYSSASRNRPVAAQRRDGNANLENRLRRLEELLNTMAPRGSQQGSNGSAATSSREQNDREKGASPEDNSSLQSDPFNLSDVKPGRMMSSDSQVAYVSSTHWAALCNEVAELREGLEQTNLAEHTDNAEISYGSGPMLLDGLQRPPDLKDILSGIPPREVTNRLVSRYFTSNVISLVILHAPTFEKEYNRFWQDQEQVLPAWLAVLYGVLAMGSFLFLRSQEDLPGDLGNTLIAIEAFQRRSTECLMLSNYSSSPGPYTMEALAMNTQIEFVRRRDASVGVWVLMGVAIRLALRMGYHRDPSHYPQLSAFQGEMRRRVWALTLQLDALTSCQIGLPPMINQAQCDTQQPRNLLDEDFGPDFARLPPSRPETELTPVLYTITKTRMTNVFRTIFNHAGLGRVDSYNQIMELDQRLNTTMQSISPRLKLTSFEDSVSVPPWLLIHRYSLELLSLKARCILHRYYMTQAYSDPKYNYSRVSCVEAAMSILKYHGQILAETQDGGLLCQHKWFLSSLELHDFLLSAMVVCLELSFRARAKSGSGGGQSPVKFTREELVGSLQRSQILLDTLKVHSSDARKASVALAVMVKNFTQPQKPQEESVSGFEPRDQYANSGSLPLYPSEAESILGSMSFDEPYMSSEAIQTSHPAFSSSLEGVGTFFNTSEIIDWDQWEAFVQGSRSTTDSF</sequence>
<dbReference type="CDD" id="cd00067">
    <property type="entry name" value="GAL4"/>
    <property type="match status" value="1"/>
</dbReference>
<keyword evidence="2" id="KW-0479">Metal-binding</keyword>
<dbReference type="GO" id="GO:0008270">
    <property type="term" value="F:zinc ion binding"/>
    <property type="evidence" value="ECO:0007669"/>
    <property type="project" value="InterPro"/>
</dbReference>
<feature type="compositionally biased region" description="Basic and acidic residues" evidence="4">
    <location>
        <begin position="91"/>
        <end position="100"/>
    </location>
</feature>
<evidence type="ECO:0000256" key="2">
    <source>
        <dbReference type="ARBA" id="ARBA00022723"/>
    </source>
</evidence>
<evidence type="ECO:0000256" key="3">
    <source>
        <dbReference type="ARBA" id="ARBA00023242"/>
    </source>
</evidence>
<dbReference type="InterPro" id="IPR001138">
    <property type="entry name" value="Zn2Cys6_DnaBD"/>
</dbReference>
<feature type="domain" description="Zn(2)-C6 fungal-type" evidence="5">
    <location>
        <begin position="9"/>
        <end position="38"/>
    </location>
</feature>
<feature type="compositionally biased region" description="Polar residues" evidence="4">
    <location>
        <begin position="76"/>
        <end position="90"/>
    </location>
</feature>
<dbReference type="GO" id="GO:0003677">
    <property type="term" value="F:DNA binding"/>
    <property type="evidence" value="ECO:0007669"/>
    <property type="project" value="InterPro"/>
</dbReference>
<keyword evidence="3" id="KW-0539">Nucleus</keyword>
<dbReference type="PANTHER" id="PTHR31001">
    <property type="entry name" value="UNCHARACTERIZED TRANSCRIPTIONAL REGULATORY PROTEIN"/>
    <property type="match status" value="1"/>
</dbReference>
<accession>A0A0B7KF47</accession>
<dbReference type="SMART" id="SM00906">
    <property type="entry name" value="Fungal_trans"/>
    <property type="match status" value="1"/>
</dbReference>
<dbReference type="Pfam" id="PF04082">
    <property type="entry name" value="Fungal_trans"/>
    <property type="match status" value="1"/>
</dbReference>
<dbReference type="SUPFAM" id="SSF57701">
    <property type="entry name" value="Zn2/Cys6 DNA-binding domain"/>
    <property type="match status" value="1"/>
</dbReference>
<dbReference type="PROSITE" id="PS00463">
    <property type="entry name" value="ZN2_CY6_FUNGAL_1"/>
    <property type="match status" value="1"/>
</dbReference>
<evidence type="ECO:0000256" key="4">
    <source>
        <dbReference type="SAM" id="MobiDB-lite"/>
    </source>
</evidence>
<evidence type="ECO:0000256" key="1">
    <source>
        <dbReference type="ARBA" id="ARBA00004123"/>
    </source>
</evidence>
<gene>
    <name evidence="6" type="ORF">BN869_000009339_1</name>
</gene>
<dbReference type="CDD" id="cd12148">
    <property type="entry name" value="fungal_TF_MHR"/>
    <property type="match status" value="1"/>
</dbReference>
<dbReference type="GO" id="GO:0005634">
    <property type="term" value="C:nucleus"/>
    <property type="evidence" value="ECO:0007669"/>
    <property type="project" value="UniProtKB-SubCell"/>
</dbReference>
<dbReference type="GO" id="GO:0006351">
    <property type="term" value="P:DNA-templated transcription"/>
    <property type="evidence" value="ECO:0007669"/>
    <property type="project" value="InterPro"/>
</dbReference>
<reference evidence="6" key="1">
    <citation type="submission" date="2015-01" db="EMBL/GenBank/DDBJ databases">
        <authorList>
            <person name="Durling Mikael"/>
        </authorList>
    </citation>
    <scope>NUCLEOTIDE SEQUENCE</scope>
</reference>
<dbReference type="InterPro" id="IPR036864">
    <property type="entry name" value="Zn2-C6_fun-type_DNA-bd_sf"/>
</dbReference>
<dbReference type="InterPro" id="IPR050613">
    <property type="entry name" value="Sec_Metabolite_Reg"/>
</dbReference>
<evidence type="ECO:0000313" key="6">
    <source>
        <dbReference type="EMBL" id="CEO53281.1"/>
    </source>
</evidence>
<dbReference type="EMBL" id="CDPU01000034">
    <property type="protein sequence ID" value="CEO53281.1"/>
    <property type="molecule type" value="Genomic_DNA"/>
</dbReference>
<dbReference type="Pfam" id="PF00172">
    <property type="entry name" value="Zn_clus"/>
    <property type="match status" value="1"/>
</dbReference>
<dbReference type="PROSITE" id="PS50048">
    <property type="entry name" value="ZN2_CY6_FUNGAL_2"/>
    <property type="match status" value="1"/>
</dbReference>
<feature type="compositionally biased region" description="Polar residues" evidence="4">
    <location>
        <begin position="102"/>
        <end position="112"/>
    </location>
</feature>
<dbReference type="AlphaFoldDB" id="A0A0B7KF47"/>
<organism evidence="6">
    <name type="scientific">Bionectria ochroleuca</name>
    <name type="common">Gliocladium roseum</name>
    <dbReference type="NCBI Taxonomy" id="29856"/>
    <lineage>
        <taxon>Eukaryota</taxon>
        <taxon>Fungi</taxon>
        <taxon>Dikarya</taxon>
        <taxon>Ascomycota</taxon>
        <taxon>Pezizomycotina</taxon>
        <taxon>Sordariomycetes</taxon>
        <taxon>Hypocreomycetidae</taxon>
        <taxon>Hypocreales</taxon>
        <taxon>Bionectriaceae</taxon>
        <taxon>Clonostachys</taxon>
    </lineage>
</organism>
<dbReference type="Gene3D" id="4.10.240.10">
    <property type="entry name" value="Zn(2)-C6 fungal-type DNA-binding domain"/>
    <property type="match status" value="1"/>
</dbReference>
<dbReference type="InterPro" id="IPR007219">
    <property type="entry name" value="XnlR_reg_dom"/>
</dbReference>
<feature type="region of interest" description="Disordered" evidence="4">
    <location>
        <begin position="72"/>
        <end position="121"/>
    </location>
</feature>
<protein>
    <recommendedName>
        <fullName evidence="5">Zn(2)-C6 fungal-type domain-containing protein</fullName>
    </recommendedName>
</protein>
<dbReference type="GO" id="GO:0000981">
    <property type="term" value="F:DNA-binding transcription factor activity, RNA polymerase II-specific"/>
    <property type="evidence" value="ECO:0007669"/>
    <property type="project" value="InterPro"/>
</dbReference>
<comment type="subcellular location">
    <subcellularLocation>
        <location evidence="1">Nucleus</location>
    </subcellularLocation>
</comment>
<evidence type="ECO:0000259" key="5">
    <source>
        <dbReference type="PROSITE" id="PS50048"/>
    </source>
</evidence>
<name>A0A0B7KF47_BIOOC</name>
<dbReference type="PANTHER" id="PTHR31001:SF49">
    <property type="entry name" value="ZN(II)2CYS6 TRANSCRIPTION FACTOR (EUROFUNG)"/>
    <property type="match status" value="1"/>
</dbReference>